<name>A0A0P6YH06_9CHLR</name>
<reference evidence="1 2" key="1">
    <citation type="submission" date="2015-07" db="EMBL/GenBank/DDBJ databases">
        <title>Whole genome sequence of Ardenticatena maritima DSM 23922.</title>
        <authorList>
            <person name="Hemp J."/>
            <person name="Ward L.M."/>
            <person name="Pace L.A."/>
            <person name="Fischer W.W."/>
        </authorList>
    </citation>
    <scope>NUCLEOTIDE SEQUENCE [LARGE SCALE GENOMIC DNA]</scope>
    <source>
        <strain evidence="1 2">110S</strain>
    </source>
</reference>
<proteinExistence type="predicted"/>
<sequence>MAAAGGVLAGSAAMWGGMSVGLNPYLSPQARTWGQRTAVAGASLLTLSLYGGEAVRAWGAQVQVRCAQGLARNRVSPVQIGRASEEYVEGLLQEMGEPILRRHAYFTTPEGKRAFIDFETENYLIEVKNLSRPTLSSRFVEQAGKYLEISEEIGKPLRYYFTNQPPNESMIKLFKKYGIEWYHIPMP</sequence>
<evidence type="ECO:0000313" key="2">
    <source>
        <dbReference type="Proteomes" id="UP000050502"/>
    </source>
</evidence>
<evidence type="ECO:0000313" key="1">
    <source>
        <dbReference type="EMBL" id="KPL89683.1"/>
    </source>
</evidence>
<protein>
    <recommendedName>
        <fullName evidence="3">Tox-REase-7 domain-containing protein</fullName>
    </recommendedName>
</protein>
<accession>A0A0P6YH06</accession>
<evidence type="ECO:0008006" key="3">
    <source>
        <dbReference type="Google" id="ProtNLM"/>
    </source>
</evidence>
<dbReference type="Proteomes" id="UP000050502">
    <property type="component" value="Unassembled WGS sequence"/>
</dbReference>
<organism evidence="1 2">
    <name type="scientific">Ardenticatena maritima</name>
    <dbReference type="NCBI Taxonomy" id="872965"/>
    <lineage>
        <taxon>Bacteria</taxon>
        <taxon>Bacillati</taxon>
        <taxon>Chloroflexota</taxon>
        <taxon>Ardenticatenia</taxon>
        <taxon>Ardenticatenales</taxon>
        <taxon>Ardenticatenaceae</taxon>
        <taxon>Ardenticatena</taxon>
    </lineage>
</organism>
<dbReference type="AlphaFoldDB" id="A0A0P6YH06"/>
<dbReference type="EMBL" id="LGKN01000003">
    <property type="protein sequence ID" value="KPL89683.1"/>
    <property type="molecule type" value="Genomic_DNA"/>
</dbReference>
<comment type="caution">
    <text evidence="1">The sequence shown here is derived from an EMBL/GenBank/DDBJ whole genome shotgun (WGS) entry which is preliminary data.</text>
</comment>
<gene>
    <name evidence="1" type="ORF">SE16_04605</name>
</gene>